<reference evidence="3" key="1">
    <citation type="submission" date="2020-09" db="EMBL/GenBank/DDBJ databases">
        <title>Novel species in genus Aeromicrobium.</title>
        <authorList>
            <person name="Zhang G."/>
        </authorList>
    </citation>
    <scope>NUCLEOTIDE SEQUENCE</scope>
    <source>
        <strain evidence="3">SSW1-57</strain>
    </source>
</reference>
<dbReference type="Pfam" id="PF04471">
    <property type="entry name" value="Mrr_cat"/>
    <property type="match status" value="1"/>
</dbReference>
<keyword evidence="3" id="KW-0378">Hydrolase</keyword>
<sequence length="297" mass="32120">MPNESTAKVGNLASQLWGLRSIEPGDTVILPLSSSGTLAVGVCTVGYEHLDEHAPARHSVRVHWRADEVPRAVLGQDLLNSLGSLLTVFQLSRHNAEARFAEVLRTGVDPEATADDPGETPSESVTTASGTLLDPEPVPTTESIRDRVRTHIRTHFREHELTRLVAAVLTVRGFHCDISPPGPDQGVDILAGTGPLGLDSPTLIVEVKSGGGAIGAPVVRGLQGAMLSHRADQGLLVAWGGITREARAEIRKDRLTMRVWDADDLLDQVLDVYEELDETIRAEMPLKRAWVLVENES</sequence>
<evidence type="ECO:0000259" key="2">
    <source>
        <dbReference type="Pfam" id="PF04471"/>
    </source>
</evidence>
<feature type="compositionally biased region" description="Polar residues" evidence="1">
    <location>
        <begin position="121"/>
        <end position="130"/>
    </location>
</feature>
<dbReference type="InterPro" id="IPR011856">
    <property type="entry name" value="tRNA_endonuc-like_dom_sf"/>
</dbReference>
<name>A0A8I0FWP8_9ACTN</name>
<feature type="domain" description="Restriction endonuclease type IV Mrr" evidence="2">
    <location>
        <begin position="157"/>
        <end position="267"/>
    </location>
</feature>
<protein>
    <submittedName>
        <fullName evidence="3">Restriction endonuclease</fullName>
    </submittedName>
</protein>
<evidence type="ECO:0000313" key="3">
    <source>
        <dbReference type="EMBL" id="MBD1272054.1"/>
    </source>
</evidence>
<gene>
    <name evidence="3" type="ORF">IDH50_17550</name>
</gene>
<comment type="caution">
    <text evidence="3">The sequence shown here is derived from an EMBL/GenBank/DDBJ whole genome shotgun (WGS) entry which is preliminary data.</text>
</comment>
<dbReference type="InterPro" id="IPR052906">
    <property type="entry name" value="Type_IV_Methyl-Rstrct_Enzyme"/>
</dbReference>
<dbReference type="AlphaFoldDB" id="A0A8I0FWP8"/>
<dbReference type="GO" id="GO:0003677">
    <property type="term" value="F:DNA binding"/>
    <property type="evidence" value="ECO:0007669"/>
    <property type="project" value="InterPro"/>
</dbReference>
<dbReference type="Proteomes" id="UP000659061">
    <property type="component" value="Unassembled WGS sequence"/>
</dbReference>
<dbReference type="GO" id="GO:0015666">
    <property type="term" value="F:restriction endodeoxyribonuclease activity"/>
    <property type="evidence" value="ECO:0007669"/>
    <property type="project" value="TreeGrafter"/>
</dbReference>
<proteinExistence type="predicted"/>
<accession>A0A8I0FWP8</accession>
<dbReference type="GO" id="GO:0009307">
    <property type="term" value="P:DNA restriction-modification system"/>
    <property type="evidence" value="ECO:0007669"/>
    <property type="project" value="InterPro"/>
</dbReference>
<dbReference type="EMBL" id="JACWMT010000004">
    <property type="protein sequence ID" value="MBD1272054.1"/>
    <property type="molecule type" value="Genomic_DNA"/>
</dbReference>
<evidence type="ECO:0000313" key="4">
    <source>
        <dbReference type="Proteomes" id="UP000659061"/>
    </source>
</evidence>
<dbReference type="SUPFAM" id="SSF52980">
    <property type="entry name" value="Restriction endonuclease-like"/>
    <property type="match status" value="1"/>
</dbReference>
<keyword evidence="3" id="KW-0255">Endonuclease</keyword>
<feature type="region of interest" description="Disordered" evidence="1">
    <location>
        <begin position="107"/>
        <end position="142"/>
    </location>
</feature>
<dbReference type="PANTHER" id="PTHR30015">
    <property type="entry name" value="MRR RESTRICTION SYSTEM PROTEIN"/>
    <property type="match status" value="1"/>
</dbReference>
<evidence type="ECO:0000256" key="1">
    <source>
        <dbReference type="SAM" id="MobiDB-lite"/>
    </source>
</evidence>
<dbReference type="InterPro" id="IPR011335">
    <property type="entry name" value="Restrct_endonuc-II-like"/>
</dbReference>
<organism evidence="3 4">
    <name type="scientific">Aeromicrobium tamlense</name>
    <dbReference type="NCBI Taxonomy" id="375541"/>
    <lineage>
        <taxon>Bacteria</taxon>
        <taxon>Bacillati</taxon>
        <taxon>Actinomycetota</taxon>
        <taxon>Actinomycetes</taxon>
        <taxon>Propionibacteriales</taxon>
        <taxon>Nocardioidaceae</taxon>
        <taxon>Aeromicrobium</taxon>
    </lineage>
</organism>
<dbReference type="InterPro" id="IPR007560">
    <property type="entry name" value="Restrct_endonuc_IV_Mrr"/>
</dbReference>
<keyword evidence="3" id="KW-0540">Nuclease</keyword>
<dbReference type="Gene3D" id="3.40.1350.10">
    <property type="match status" value="1"/>
</dbReference>
<dbReference type="PANTHER" id="PTHR30015:SF7">
    <property type="entry name" value="TYPE IV METHYL-DIRECTED RESTRICTION ENZYME ECOKMRR"/>
    <property type="match status" value="1"/>
</dbReference>